<keyword evidence="6" id="KW-1185">Reference proteome</keyword>
<dbReference type="PRINTS" id="PR00092">
    <property type="entry name" value="TYROSINASE"/>
</dbReference>
<dbReference type="Gene3D" id="1.10.1280.10">
    <property type="entry name" value="Di-copper center containing domain from catechol oxidase"/>
    <property type="match status" value="1"/>
</dbReference>
<feature type="signal peptide" evidence="3">
    <location>
        <begin position="1"/>
        <end position="21"/>
    </location>
</feature>
<dbReference type="STRING" id="1306861.A0A4U6X1H7"/>
<evidence type="ECO:0000313" key="5">
    <source>
        <dbReference type="EMBL" id="TKW48599.1"/>
    </source>
</evidence>
<dbReference type="EMBL" id="PJEX01000864">
    <property type="protein sequence ID" value="TKW48599.1"/>
    <property type="molecule type" value="Genomic_DNA"/>
</dbReference>
<evidence type="ECO:0000256" key="3">
    <source>
        <dbReference type="SAM" id="SignalP"/>
    </source>
</evidence>
<dbReference type="SUPFAM" id="SSF48056">
    <property type="entry name" value="Di-copper centre-containing domain"/>
    <property type="match status" value="1"/>
</dbReference>
<gene>
    <name evidence="5" type="ORF">CTA1_467</name>
</gene>
<accession>A0A4U6X1H7</accession>
<proteinExistence type="predicted"/>
<protein>
    <recommendedName>
        <fullName evidence="4">Tyrosinase copper-binding domain-containing protein</fullName>
    </recommendedName>
</protein>
<feature type="domain" description="Tyrosinase copper-binding" evidence="4">
    <location>
        <begin position="126"/>
        <end position="143"/>
    </location>
</feature>
<name>A0A4U6X1H7_9PEZI</name>
<evidence type="ECO:0000256" key="2">
    <source>
        <dbReference type="ARBA" id="ARBA00023002"/>
    </source>
</evidence>
<feature type="chain" id="PRO_5020452227" description="Tyrosinase copper-binding domain-containing protein" evidence="3">
    <location>
        <begin position="22"/>
        <end position="404"/>
    </location>
</feature>
<dbReference type="GO" id="GO:0046872">
    <property type="term" value="F:metal ion binding"/>
    <property type="evidence" value="ECO:0007669"/>
    <property type="project" value="UniProtKB-KW"/>
</dbReference>
<dbReference type="InterPro" id="IPR050316">
    <property type="entry name" value="Tyrosinase/Hemocyanin"/>
</dbReference>
<dbReference type="PANTHER" id="PTHR11474">
    <property type="entry name" value="TYROSINASE FAMILY MEMBER"/>
    <property type="match status" value="1"/>
</dbReference>
<dbReference type="Pfam" id="PF00264">
    <property type="entry name" value="Tyrosinase"/>
    <property type="match status" value="1"/>
</dbReference>
<evidence type="ECO:0000313" key="6">
    <source>
        <dbReference type="Proteomes" id="UP000310108"/>
    </source>
</evidence>
<evidence type="ECO:0000259" key="4">
    <source>
        <dbReference type="PROSITE" id="PS00497"/>
    </source>
</evidence>
<keyword evidence="2" id="KW-0560">Oxidoreductase</keyword>
<dbReference type="InterPro" id="IPR002227">
    <property type="entry name" value="Tyrosinase_Cu-bd"/>
</dbReference>
<dbReference type="AlphaFoldDB" id="A0A4U6X1H7"/>
<reference evidence="5 6" key="1">
    <citation type="journal article" date="2019" name="PLoS ONE">
        <title>Comparative genome analysis indicates high evolutionary potential of pathogenicity genes in Colletotrichum tanaceti.</title>
        <authorList>
            <person name="Lelwala R.V."/>
            <person name="Korhonen P.K."/>
            <person name="Young N.D."/>
            <person name="Scott J.B."/>
            <person name="Ades P.A."/>
            <person name="Gasser R.B."/>
            <person name="Taylor P.W.J."/>
        </authorList>
    </citation>
    <scope>NUCLEOTIDE SEQUENCE [LARGE SCALE GENOMIC DNA]</scope>
    <source>
        <strain evidence="5">BRIP57314</strain>
    </source>
</reference>
<dbReference type="PROSITE" id="PS00497">
    <property type="entry name" value="TYROSINASE_1"/>
    <property type="match status" value="1"/>
</dbReference>
<dbReference type="GO" id="GO:0016491">
    <property type="term" value="F:oxidoreductase activity"/>
    <property type="evidence" value="ECO:0007669"/>
    <property type="project" value="UniProtKB-KW"/>
</dbReference>
<dbReference type="PANTHER" id="PTHR11474:SF125">
    <property type="entry name" value="N-ACETYL-6-HYDROXYTRYPTOPHAN OXIDASE IVOB-RELATED"/>
    <property type="match status" value="1"/>
</dbReference>
<organism evidence="5 6">
    <name type="scientific">Colletotrichum tanaceti</name>
    <dbReference type="NCBI Taxonomy" id="1306861"/>
    <lineage>
        <taxon>Eukaryota</taxon>
        <taxon>Fungi</taxon>
        <taxon>Dikarya</taxon>
        <taxon>Ascomycota</taxon>
        <taxon>Pezizomycotina</taxon>
        <taxon>Sordariomycetes</taxon>
        <taxon>Hypocreomycetidae</taxon>
        <taxon>Glomerellales</taxon>
        <taxon>Glomerellaceae</taxon>
        <taxon>Colletotrichum</taxon>
        <taxon>Colletotrichum destructivum species complex</taxon>
    </lineage>
</organism>
<evidence type="ECO:0000256" key="1">
    <source>
        <dbReference type="ARBA" id="ARBA00022723"/>
    </source>
</evidence>
<keyword evidence="3" id="KW-0732">Signal</keyword>
<dbReference type="Proteomes" id="UP000310108">
    <property type="component" value="Unassembled WGS sequence"/>
</dbReference>
<comment type="caution">
    <text evidence="5">The sequence shown here is derived from an EMBL/GenBank/DDBJ whole genome shotgun (WGS) entry which is preliminary data.</text>
</comment>
<keyword evidence="1" id="KW-0479">Metal-binding</keyword>
<dbReference type="InterPro" id="IPR008922">
    <property type="entry name" value="Di-copper_centre_dom_sf"/>
</dbReference>
<sequence length="404" mass="44611">MALLKNCLWLLLAANAAVTSARPGAFNFTREAIDSGEALAQLNVKALEASRALRRALGANATCSDDKLRVRREWRTLPAEERKAYVAAIRCLQSSPTLLNPVELPAAKSLYDDFVLTHLNQTGSIHVTGNFLLWHRYFTYVHEETLRNACGYTGTMPYWEWGHDVDDPAASPVFDGSETSMGGNGAAVAREEGMHLLQRFSNTTIKMRPGSGGGCVEAPGPFSDMTVHVGPRALLQYGTTATLAVDRPTDDHPRCLRRDLNRHVAARYTSFRNTTELILDHNGIEWFQAVMQGDDRYTPGVEIGVHGGGHYTIGGDPGSDPFISTGEPAFFLHHAQVDRVYWIWQMLDFANRQDIFGTLTLQNNPPSRNATLDDIVDVSPLAEPVKLRDLMSTVGGSPFCYVYE</sequence>
<dbReference type="OrthoDB" id="6132182at2759"/>